<organism evidence="12 13">
    <name type="scientific">Elysia marginata</name>
    <dbReference type="NCBI Taxonomy" id="1093978"/>
    <lineage>
        <taxon>Eukaryota</taxon>
        <taxon>Metazoa</taxon>
        <taxon>Spiralia</taxon>
        <taxon>Lophotrochozoa</taxon>
        <taxon>Mollusca</taxon>
        <taxon>Gastropoda</taxon>
        <taxon>Heterobranchia</taxon>
        <taxon>Euthyneura</taxon>
        <taxon>Panpulmonata</taxon>
        <taxon>Sacoglossa</taxon>
        <taxon>Placobranchoidea</taxon>
        <taxon>Plakobranchidae</taxon>
        <taxon>Elysia</taxon>
    </lineage>
</organism>
<dbReference type="InterPro" id="IPR032675">
    <property type="entry name" value="LRR_dom_sf"/>
</dbReference>
<dbReference type="GO" id="GO:0005930">
    <property type="term" value="C:axoneme"/>
    <property type="evidence" value="ECO:0007669"/>
    <property type="project" value="UniProtKB-SubCell"/>
</dbReference>
<dbReference type="SUPFAM" id="SSF52058">
    <property type="entry name" value="L domain-like"/>
    <property type="match status" value="1"/>
</dbReference>
<keyword evidence="7" id="KW-0505">Motor protein</keyword>
<evidence type="ECO:0000256" key="1">
    <source>
        <dbReference type="ARBA" id="ARBA00004430"/>
    </source>
</evidence>
<keyword evidence="3" id="KW-0433">Leucine-rich repeat</keyword>
<evidence type="ECO:0000256" key="7">
    <source>
        <dbReference type="ARBA" id="ARBA00023175"/>
    </source>
</evidence>
<evidence type="ECO:0000313" key="12">
    <source>
        <dbReference type="EMBL" id="GFR98834.1"/>
    </source>
</evidence>
<dbReference type="SMART" id="SM00365">
    <property type="entry name" value="LRR_SD22"/>
    <property type="match status" value="4"/>
</dbReference>
<keyword evidence="2" id="KW-0963">Cytoplasm</keyword>
<protein>
    <recommendedName>
        <fullName evidence="11">Dynein axonemal light chain 1</fullName>
    </recommendedName>
</protein>
<dbReference type="EMBL" id="BMAT01002092">
    <property type="protein sequence ID" value="GFR98834.1"/>
    <property type="molecule type" value="Genomic_DNA"/>
</dbReference>
<comment type="subcellular location">
    <subcellularLocation>
        <location evidence="1">Cytoplasm</location>
        <location evidence="1">Cytoskeleton</location>
        <location evidence="1">Cilium axoneme</location>
    </subcellularLocation>
</comment>
<accession>A0AAV4HM93</accession>
<proteinExistence type="inferred from homology"/>
<evidence type="ECO:0000313" key="13">
    <source>
        <dbReference type="Proteomes" id="UP000762676"/>
    </source>
</evidence>
<keyword evidence="5" id="KW-0677">Repeat</keyword>
<dbReference type="GO" id="GO:0005874">
    <property type="term" value="C:microtubule"/>
    <property type="evidence" value="ECO:0007669"/>
    <property type="project" value="UniProtKB-KW"/>
</dbReference>
<reference evidence="12 13" key="1">
    <citation type="journal article" date="2021" name="Elife">
        <title>Chloroplast acquisition without the gene transfer in kleptoplastic sea slugs, Plakobranchus ocellatus.</title>
        <authorList>
            <person name="Maeda T."/>
            <person name="Takahashi S."/>
            <person name="Yoshida T."/>
            <person name="Shimamura S."/>
            <person name="Takaki Y."/>
            <person name="Nagai Y."/>
            <person name="Toyoda A."/>
            <person name="Suzuki Y."/>
            <person name="Arimoto A."/>
            <person name="Ishii H."/>
            <person name="Satoh N."/>
            <person name="Nishiyama T."/>
            <person name="Hasebe M."/>
            <person name="Maruyama T."/>
            <person name="Minagawa J."/>
            <person name="Obokata J."/>
            <person name="Shigenobu S."/>
        </authorList>
    </citation>
    <scope>NUCLEOTIDE SEQUENCE [LARGE SCALE GENOMIC DNA]</scope>
</reference>
<comment type="caution">
    <text evidence="12">The sequence shown here is derived from an EMBL/GenBank/DDBJ whole genome shotgun (WGS) entry which is preliminary data.</text>
</comment>
<sequence>MAKGMTIKDALKQMEDDTGVKAKDAKVVKLIGKIPMIDKMDASLSQLESCEQLSLSTNKIEKIANLNGLKRLTILSLGRNAIKSLAGVEAVNDTLVELWCSYNLIDKFKGLTAMKKLKVLHMAHNKVADIGEVAKLSSITTLEDVLLIGNPVEESKSEEGTWITEVKKKVPKLKKLDGIMLVGGDTEEG</sequence>
<dbReference type="PANTHER" id="PTHR15454:SF73">
    <property type="entry name" value="DYNEIN AXONEMAL LIGHT CHAIN 1"/>
    <property type="match status" value="1"/>
</dbReference>
<keyword evidence="4" id="KW-0493">Microtubule</keyword>
<comment type="similarity">
    <text evidence="10">Belongs to the dynein light chain LC1-type family.</text>
</comment>
<evidence type="ECO:0000256" key="3">
    <source>
        <dbReference type="ARBA" id="ARBA00022614"/>
    </source>
</evidence>
<dbReference type="GO" id="GO:0030286">
    <property type="term" value="C:dynein complex"/>
    <property type="evidence" value="ECO:0007669"/>
    <property type="project" value="UniProtKB-KW"/>
</dbReference>
<keyword evidence="6" id="KW-0243">Dynein</keyword>
<evidence type="ECO:0000256" key="9">
    <source>
        <dbReference type="ARBA" id="ARBA00023273"/>
    </source>
</evidence>
<evidence type="ECO:0000256" key="6">
    <source>
        <dbReference type="ARBA" id="ARBA00023017"/>
    </source>
</evidence>
<evidence type="ECO:0000256" key="8">
    <source>
        <dbReference type="ARBA" id="ARBA00023212"/>
    </source>
</evidence>
<keyword evidence="13" id="KW-1185">Reference proteome</keyword>
<evidence type="ECO:0000256" key="10">
    <source>
        <dbReference type="ARBA" id="ARBA00049659"/>
    </source>
</evidence>
<evidence type="ECO:0000256" key="5">
    <source>
        <dbReference type="ARBA" id="ARBA00022737"/>
    </source>
</evidence>
<dbReference type="FunFam" id="3.80.10.10:FF:000049">
    <property type="entry name" value="Dynein light chain 1"/>
    <property type="match status" value="1"/>
</dbReference>
<dbReference type="AlphaFoldDB" id="A0AAV4HM93"/>
<dbReference type="Pfam" id="PF14580">
    <property type="entry name" value="LRR_9"/>
    <property type="match status" value="1"/>
</dbReference>
<keyword evidence="9" id="KW-0966">Cell projection</keyword>
<dbReference type="InterPro" id="IPR001611">
    <property type="entry name" value="Leu-rich_rpt"/>
</dbReference>
<name>A0AAV4HM93_9GAST</name>
<dbReference type="PROSITE" id="PS51450">
    <property type="entry name" value="LRR"/>
    <property type="match status" value="2"/>
</dbReference>
<evidence type="ECO:0000256" key="2">
    <source>
        <dbReference type="ARBA" id="ARBA00022490"/>
    </source>
</evidence>
<gene>
    <name evidence="12" type="ORF">ElyMa_001029400</name>
</gene>
<dbReference type="Proteomes" id="UP000762676">
    <property type="component" value="Unassembled WGS sequence"/>
</dbReference>
<dbReference type="Gene3D" id="3.80.10.10">
    <property type="entry name" value="Ribonuclease Inhibitor"/>
    <property type="match status" value="1"/>
</dbReference>
<evidence type="ECO:0000256" key="4">
    <source>
        <dbReference type="ARBA" id="ARBA00022701"/>
    </source>
</evidence>
<dbReference type="PANTHER" id="PTHR15454">
    <property type="entry name" value="NISCHARIN RELATED"/>
    <property type="match status" value="1"/>
</dbReference>
<keyword evidence="8" id="KW-0206">Cytoskeleton</keyword>
<evidence type="ECO:0000256" key="11">
    <source>
        <dbReference type="ARBA" id="ARBA00049760"/>
    </source>
</evidence>